<feature type="transmembrane region" description="Helical" evidence="1">
    <location>
        <begin position="425"/>
        <end position="447"/>
    </location>
</feature>
<evidence type="ECO:0000313" key="2">
    <source>
        <dbReference type="EMBL" id="AZA90418.1"/>
    </source>
</evidence>
<dbReference type="KEGG" id="cnk:EG343_07190"/>
<protein>
    <recommendedName>
        <fullName evidence="4">Oxygen tolerance protein BatD</fullName>
    </recommendedName>
</protein>
<reference evidence="2 3" key="1">
    <citation type="submission" date="2018-11" db="EMBL/GenBank/DDBJ databases">
        <title>Proposal to divide the Flavobacteriaceae and reorganize its genera based on Amino Acid Identity values calculated from whole genome sequences.</title>
        <authorList>
            <person name="Nicholson A.C."/>
            <person name="Gulvik C.A."/>
            <person name="Whitney A.M."/>
            <person name="Humrighouse B.W."/>
            <person name="Bell M."/>
            <person name="Holmes B."/>
            <person name="Steigerwalt A.G."/>
            <person name="Villarma A."/>
            <person name="Sheth M."/>
            <person name="Batra D."/>
            <person name="Pryor J."/>
            <person name="Bernardet J.-F."/>
            <person name="Hugo C."/>
            <person name="Kampfer P."/>
            <person name="Newman J."/>
            <person name="McQuiston J.R."/>
        </authorList>
    </citation>
    <scope>NUCLEOTIDE SEQUENCE [LARGE SCALE GENOMIC DNA]</scope>
    <source>
        <strain evidence="2 3">G0041</strain>
    </source>
</reference>
<proteinExistence type="predicted"/>
<evidence type="ECO:0000256" key="1">
    <source>
        <dbReference type="SAM" id="Phobius"/>
    </source>
</evidence>
<sequence>MKDKLIYILLTLASVITYGQVNLSLDADKTEYGGKDIVNLTIVLELNGSDLVQQTGFQLPDLSKFNIIGSGSVTNTVIDPATNTLITQKVSRIALEPKKKGKIKIGSVLVTVNNKIYKTEPFDVNIRDIIEKKSLASNTSNEVYLNMEIEDRDVYQDQPTVAVLKVYSRNMDNLRKVKNIRLPQQDNINVHPINFNKSEIDPSDNGNMASQILAVFMVFPNEAGYVEVPGVSASVSTYSNKNKIVSNKVKINVRKLPEGAPDGFKNAVGNFNVSVYNTTKEKPEAKKPLNVVVKVAGEGNLPDLVLPKIATSPDYEVFAPKITSKVSPGKTGMKGEILANYVVIPNKSGAISIKMEPFAFFDPENKEYVDVGQRILDVQTFSHDQVLESRSTVEKVNEYTNNLLETVDTPVLKTTSFKVKEKSKFHWSILLTNIGILLGLFVVYLLFKTWQKKRTLVRETVSQKPLGSVAETEKEIRDLLKTDINDYFGYLENLKDNAEYEKFFITLEELDQEVRNQYFQGSVTEFKTFLEKHKGSSLAEQYGRLQQKIQMEKYSPVKSQEGIEELLKTIVNLYSQISK</sequence>
<dbReference type="PANTHER" id="PTHR40940:SF2">
    <property type="entry name" value="BATD"/>
    <property type="match status" value="1"/>
</dbReference>
<organism evidence="2 3">
    <name type="scientific">Chryseobacterium nakagawai</name>
    <dbReference type="NCBI Taxonomy" id="1241982"/>
    <lineage>
        <taxon>Bacteria</taxon>
        <taxon>Pseudomonadati</taxon>
        <taxon>Bacteroidota</taxon>
        <taxon>Flavobacteriia</taxon>
        <taxon>Flavobacteriales</taxon>
        <taxon>Weeksellaceae</taxon>
        <taxon>Chryseobacterium group</taxon>
        <taxon>Chryseobacterium</taxon>
    </lineage>
</organism>
<keyword evidence="1" id="KW-0812">Transmembrane</keyword>
<dbReference type="RefSeq" id="WP_123857145.1">
    <property type="nucleotide sequence ID" value="NZ_CP033923.1"/>
</dbReference>
<gene>
    <name evidence="2" type="ORF">EG343_07190</name>
</gene>
<dbReference type="Proteomes" id="UP000278288">
    <property type="component" value="Chromosome"/>
</dbReference>
<dbReference type="Pfam" id="PF13584">
    <property type="entry name" value="BatD"/>
    <property type="match status" value="1"/>
</dbReference>
<dbReference type="InterPro" id="IPR025738">
    <property type="entry name" value="BatD"/>
</dbReference>
<evidence type="ECO:0000313" key="3">
    <source>
        <dbReference type="Proteomes" id="UP000278288"/>
    </source>
</evidence>
<dbReference type="EMBL" id="CP033923">
    <property type="protein sequence ID" value="AZA90418.1"/>
    <property type="molecule type" value="Genomic_DNA"/>
</dbReference>
<dbReference type="AlphaFoldDB" id="A0AAD0YL25"/>
<name>A0AAD0YL25_CHRNA</name>
<evidence type="ECO:0008006" key="4">
    <source>
        <dbReference type="Google" id="ProtNLM"/>
    </source>
</evidence>
<accession>A0AAD0YL25</accession>
<dbReference type="PANTHER" id="PTHR40940">
    <property type="entry name" value="PROTEIN BATD-RELATED"/>
    <property type="match status" value="1"/>
</dbReference>
<keyword evidence="1" id="KW-0472">Membrane</keyword>
<keyword evidence="1" id="KW-1133">Transmembrane helix</keyword>
<keyword evidence="3" id="KW-1185">Reference proteome</keyword>